<evidence type="ECO:0000313" key="2">
    <source>
        <dbReference type="Proteomes" id="UP000887565"/>
    </source>
</evidence>
<evidence type="ECO:0000256" key="1">
    <source>
        <dbReference type="SAM" id="MobiDB-lite"/>
    </source>
</evidence>
<dbReference type="AlphaFoldDB" id="A0A915KMY4"/>
<proteinExistence type="predicted"/>
<feature type="region of interest" description="Disordered" evidence="1">
    <location>
        <begin position="1"/>
        <end position="44"/>
    </location>
</feature>
<name>A0A915KMY4_ROMCU</name>
<feature type="compositionally biased region" description="Basic and acidic residues" evidence="1">
    <location>
        <begin position="1"/>
        <end position="30"/>
    </location>
</feature>
<dbReference type="Proteomes" id="UP000887565">
    <property type="component" value="Unplaced"/>
</dbReference>
<protein>
    <submittedName>
        <fullName evidence="3">Uncharacterized protein</fullName>
    </submittedName>
</protein>
<dbReference type="WBParaSite" id="nRc.2.0.1.t39814-RA">
    <property type="protein sequence ID" value="nRc.2.0.1.t39814-RA"/>
    <property type="gene ID" value="nRc.2.0.1.g39814"/>
</dbReference>
<accession>A0A915KMY4</accession>
<keyword evidence="2" id="KW-1185">Reference proteome</keyword>
<sequence length="99" mass="10572">MVALEPHGRRDPGGGRDHVGHRDPDGHRDPGGCGDLGGSRDLGGGRDLGGTRIKWNGGIGVFIDCLLDIYFISAAASHIADFYESHWVITFPTFTRAIG</sequence>
<evidence type="ECO:0000313" key="3">
    <source>
        <dbReference type="WBParaSite" id="nRc.2.0.1.t39814-RA"/>
    </source>
</evidence>
<organism evidence="2 3">
    <name type="scientific">Romanomermis culicivorax</name>
    <name type="common">Nematode worm</name>
    <dbReference type="NCBI Taxonomy" id="13658"/>
    <lineage>
        <taxon>Eukaryota</taxon>
        <taxon>Metazoa</taxon>
        <taxon>Ecdysozoa</taxon>
        <taxon>Nematoda</taxon>
        <taxon>Enoplea</taxon>
        <taxon>Dorylaimia</taxon>
        <taxon>Mermithida</taxon>
        <taxon>Mermithoidea</taxon>
        <taxon>Mermithidae</taxon>
        <taxon>Romanomermis</taxon>
    </lineage>
</organism>
<reference evidence="3" key="1">
    <citation type="submission" date="2022-11" db="UniProtKB">
        <authorList>
            <consortium name="WormBaseParasite"/>
        </authorList>
    </citation>
    <scope>IDENTIFICATION</scope>
</reference>
<feature type="compositionally biased region" description="Gly residues" evidence="1">
    <location>
        <begin position="31"/>
        <end position="44"/>
    </location>
</feature>